<comment type="caution">
    <text evidence="2">The sequence shown here is derived from an EMBL/GenBank/DDBJ whole genome shotgun (WGS) entry which is preliminary data.</text>
</comment>
<feature type="region of interest" description="Disordered" evidence="1">
    <location>
        <begin position="723"/>
        <end position="773"/>
    </location>
</feature>
<sequence>MVTAAEILLRFQIFDLFPARLWTLSKKYNPLSFRAAIVDFVSLPDTCLDVGYSAALQAEALEQGALEQQVRFLLSPAVQSELDRILETALVNNLDVERKHWQDKRPENSSGKVASLSRCSRNSLIRKYRLQRSEVRLEQLKVKKRFAKDRFANARSIAVARHPEWLPRPRGILHWQQGVAKQQAKTIVHQGNSEALQQYLQENKASLQEEAAQRRQAAKRGLTSLEASRLPMSNAEWLRWVEANEAYFHEILRSATETRRELSRRLVCENDTMPAVSRLAATNTFGNRTVAWRRALLQSHFRFHCLQLGTSDADKIVFFTACMYRCPWGVLLEGCSGRRFTWHITKPLSEALVPIENLVTTLGFSIDQEHVKLFALEMTVENVSRTEATLFVSSAIEVNITACAGECAKESDEEDEISVDKQDSDLESWALSGHESCSEDAVESEAVSSSSSDDDAAEVPDRANLERIAPAARAATGAFVVSHNPYFSVSNYAASTAQHAAKSLRARVAEKWATDTYLGTASKSKTIQIGEYDADPQNPRNSEMVLQAWMLWRVQFHSFLDGNLSRRRWFETELRALQRKVGHGTGNVKADKLIKQWLPAAFAEIQAALKDVTPEGAERSRAVRSLTDFKKNDPTIDVTENNIRLYLALKKLSPSGRVSLAQMKSQKTMAVASTMIRSSLPIDIDPQTIWAFDQAVPREKLGRGVFELESSFGNMSKVKHGLFEGAGSMPASSQALPDKDMTQGKDEADSQGPPGPPAKKPRVLQEHVSETEEESFERIAKATKEAFDAGKFCSKDRTSPEFAEFWLRHFRTYCEKFMVKCNEGPPSFLRSYVAFTVKSLLGTETLEDLAIFVQHLESLQKINENLVPPLAAAVIQLGKCRVEDDQDVVVSGLTMSQQYTLFKSKLYNQFTSERLSHRLKAVAADHGTEPEARLVVVRDLLKHILSEAQKKSLEFAVTMLSPIDDAEKLTFLLGSQENFGFLRNWFGSSDPRLLLEHFFGAKLPELDMKTFLQAVSLATSAIDSIPNTQVKGLLKDWLKLKDVAPVVAEAIFLELVKYKFGLSHISEEINLADLTEGCLKVIAASVRKVPSEKQADFPILTALLAKSNILLPPPDSKKNHEIAEKDTQKDKKTEIAETQNAAGEKPDQKPAVPDFQIDQVVVISANKHKEKYDQREGRIVKVLSSKLRVEILSGPAQGEEKDVQKSSVTLKEAVPKKKDSEAEIPKGNDAKAEIAKNNKLAEDLFGLGNN</sequence>
<evidence type="ECO:0000313" key="2">
    <source>
        <dbReference type="EMBL" id="CAI4001429.1"/>
    </source>
</evidence>
<proteinExistence type="predicted"/>
<reference evidence="3" key="2">
    <citation type="submission" date="2024-04" db="EMBL/GenBank/DDBJ databases">
        <authorList>
            <person name="Chen Y."/>
            <person name="Shah S."/>
            <person name="Dougan E. K."/>
            <person name="Thang M."/>
            <person name="Chan C."/>
        </authorList>
    </citation>
    <scope>NUCLEOTIDE SEQUENCE [LARGE SCALE GENOMIC DNA]</scope>
</reference>
<dbReference type="EMBL" id="CAMXCT020002935">
    <property type="protein sequence ID" value="CAL1154804.1"/>
    <property type="molecule type" value="Genomic_DNA"/>
</dbReference>
<gene>
    <name evidence="2" type="ORF">C1SCF055_LOCUS27477</name>
</gene>
<feature type="compositionally biased region" description="Basic and acidic residues" evidence="1">
    <location>
        <begin position="737"/>
        <end position="748"/>
    </location>
</feature>
<evidence type="ECO:0000256" key="1">
    <source>
        <dbReference type="SAM" id="MobiDB-lite"/>
    </source>
</evidence>
<accession>A0A9P1D080</accession>
<organism evidence="2">
    <name type="scientific">Cladocopium goreaui</name>
    <dbReference type="NCBI Taxonomy" id="2562237"/>
    <lineage>
        <taxon>Eukaryota</taxon>
        <taxon>Sar</taxon>
        <taxon>Alveolata</taxon>
        <taxon>Dinophyceae</taxon>
        <taxon>Suessiales</taxon>
        <taxon>Symbiodiniaceae</taxon>
        <taxon>Cladocopium</taxon>
    </lineage>
</organism>
<feature type="compositionally biased region" description="Basic and acidic residues" evidence="1">
    <location>
        <begin position="1213"/>
        <end position="1229"/>
    </location>
</feature>
<dbReference type="AlphaFoldDB" id="A0A9P1D080"/>
<reference evidence="2" key="1">
    <citation type="submission" date="2022-10" db="EMBL/GenBank/DDBJ databases">
        <authorList>
            <person name="Chen Y."/>
            <person name="Dougan E. K."/>
            <person name="Chan C."/>
            <person name="Rhodes N."/>
            <person name="Thang M."/>
        </authorList>
    </citation>
    <scope>NUCLEOTIDE SEQUENCE</scope>
</reference>
<dbReference type="EMBL" id="CAMXCT010002935">
    <property type="protein sequence ID" value="CAI4001429.1"/>
    <property type="molecule type" value="Genomic_DNA"/>
</dbReference>
<dbReference type="Proteomes" id="UP001152797">
    <property type="component" value="Unassembled WGS sequence"/>
</dbReference>
<name>A0A9P1D080_9DINO</name>
<evidence type="ECO:0000313" key="3">
    <source>
        <dbReference type="EMBL" id="CAL1154804.1"/>
    </source>
</evidence>
<feature type="compositionally biased region" description="Basic and acidic residues" evidence="1">
    <location>
        <begin position="1115"/>
        <end position="1134"/>
    </location>
</feature>
<feature type="region of interest" description="Disordered" evidence="1">
    <location>
        <begin position="1194"/>
        <end position="1229"/>
    </location>
</feature>
<feature type="region of interest" description="Disordered" evidence="1">
    <location>
        <begin position="1112"/>
        <end position="1134"/>
    </location>
</feature>
<dbReference type="OrthoDB" id="492934at2759"/>
<evidence type="ECO:0000313" key="4">
    <source>
        <dbReference type="Proteomes" id="UP001152797"/>
    </source>
</evidence>
<feature type="compositionally biased region" description="Basic and acidic residues" evidence="1">
    <location>
        <begin position="763"/>
        <end position="773"/>
    </location>
</feature>
<dbReference type="EMBL" id="CAMXCT030002935">
    <property type="protein sequence ID" value="CAL4788741.1"/>
    <property type="molecule type" value="Genomic_DNA"/>
</dbReference>
<feature type="region of interest" description="Disordered" evidence="1">
    <location>
        <begin position="435"/>
        <end position="459"/>
    </location>
</feature>
<protein>
    <submittedName>
        <fullName evidence="2">Uncharacterized protein</fullName>
    </submittedName>
</protein>
<keyword evidence="4" id="KW-1185">Reference proteome</keyword>